<dbReference type="RefSeq" id="WP_182580033.1">
    <property type="nucleotide sequence ID" value="NZ_JACIUY010000011.1"/>
</dbReference>
<dbReference type="AlphaFoldDB" id="A0A7W3TXZ9"/>
<keyword evidence="1" id="KW-1133">Transmembrane helix</keyword>
<dbReference type="EMBL" id="JACIUZ010000015">
    <property type="protein sequence ID" value="MBB1062391.1"/>
    <property type="molecule type" value="Genomic_DNA"/>
</dbReference>
<feature type="transmembrane region" description="Helical" evidence="1">
    <location>
        <begin position="61"/>
        <end position="82"/>
    </location>
</feature>
<gene>
    <name evidence="3" type="ORF">H5R63_00495</name>
    <name evidence="2" type="ORF">H5R64_01005</name>
</gene>
<reference evidence="4 5" key="1">
    <citation type="submission" date="2020-07" db="EMBL/GenBank/DDBJ databases">
        <title>Description of Limosilactobacillus balticus sp. nov., Limosilactobacillus agrestis sp. nov., Limosilactobacillus albertensis sp. nov., Limosilactobacillus rudii sp. nov., Limosilactobacillus fastidiosus sp. nov., five novel Limosilactobacillus species isolated from the vertebrate gastrointestinal tract, and proposal of 6 subspecies of Limosilactobacillus reuteri adapted to the gastrointestinal tract of specific vertebrate hosts.</title>
        <authorList>
            <person name="Li F."/>
            <person name="Cheng C."/>
            <person name="Zheng J."/>
            <person name="Quevedo R.M."/>
            <person name="Li J."/>
            <person name="Roos S."/>
            <person name="Gaenzle M.G."/>
            <person name="Walter J."/>
        </authorList>
    </citation>
    <scope>NUCLEOTIDE SEQUENCE [LARGE SCALE GENOMIC DNA]</scope>
    <source>
        <strain evidence="3 4">WF-MA3-C</strain>
        <strain evidence="2 5">WF-MO7-1</strain>
    </source>
</reference>
<protein>
    <submittedName>
        <fullName evidence="3">Uncharacterized protein</fullName>
    </submittedName>
</protein>
<dbReference type="Proteomes" id="UP000544052">
    <property type="component" value="Unassembled WGS sequence"/>
</dbReference>
<name>A0A7W3TXZ9_9LACO</name>
<evidence type="ECO:0000313" key="4">
    <source>
        <dbReference type="Proteomes" id="UP000518255"/>
    </source>
</evidence>
<sequence>MAITKKDSKKRHRFPHPLKAAKYNYQDFQKRSKDYVRARADYIKNNDEENDRNTNQQSDRVNISFLIFMMAFALLLGLFKLLDWL</sequence>
<keyword evidence="5" id="KW-1185">Reference proteome</keyword>
<keyword evidence="1" id="KW-0812">Transmembrane</keyword>
<dbReference type="EMBL" id="JACIUY010000011">
    <property type="protein sequence ID" value="MBB1085297.1"/>
    <property type="molecule type" value="Genomic_DNA"/>
</dbReference>
<dbReference type="Proteomes" id="UP000518255">
    <property type="component" value="Unassembled WGS sequence"/>
</dbReference>
<evidence type="ECO:0000313" key="2">
    <source>
        <dbReference type="EMBL" id="MBB1062391.1"/>
    </source>
</evidence>
<evidence type="ECO:0000313" key="5">
    <source>
        <dbReference type="Proteomes" id="UP000544052"/>
    </source>
</evidence>
<organism evidence="3 4">
    <name type="scientific">Limosilactobacillus fastidiosus</name>
    <dbReference type="NCBI Taxonomy" id="2759855"/>
    <lineage>
        <taxon>Bacteria</taxon>
        <taxon>Bacillati</taxon>
        <taxon>Bacillota</taxon>
        <taxon>Bacilli</taxon>
        <taxon>Lactobacillales</taxon>
        <taxon>Lactobacillaceae</taxon>
        <taxon>Limosilactobacillus</taxon>
    </lineage>
</organism>
<proteinExistence type="predicted"/>
<comment type="caution">
    <text evidence="3">The sequence shown here is derived from an EMBL/GenBank/DDBJ whole genome shotgun (WGS) entry which is preliminary data.</text>
</comment>
<evidence type="ECO:0000256" key="1">
    <source>
        <dbReference type="SAM" id="Phobius"/>
    </source>
</evidence>
<evidence type="ECO:0000313" key="3">
    <source>
        <dbReference type="EMBL" id="MBB1085297.1"/>
    </source>
</evidence>
<keyword evidence="1" id="KW-0472">Membrane</keyword>
<accession>A0A7W3TXZ9</accession>